<accession>A0A090RY81</accession>
<dbReference type="AlphaFoldDB" id="A0A090RY81"/>
<dbReference type="Proteomes" id="UP000029228">
    <property type="component" value="Unassembled WGS sequence"/>
</dbReference>
<evidence type="ECO:0000256" key="1">
    <source>
        <dbReference type="ARBA" id="ARBA00022729"/>
    </source>
</evidence>
<keyword evidence="1 2" id="KW-0732">Signal</keyword>
<name>A0A090RY81_9VIBR</name>
<evidence type="ECO:0000313" key="5">
    <source>
        <dbReference type="Proteomes" id="UP000029228"/>
    </source>
</evidence>
<feature type="signal peptide" evidence="2">
    <location>
        <begin position="1"/>
        <end position="19"/>
    </location>
</feature>
<organism evidence="4 5">
    <name type="scientific">Vibrio maritimus</name>
    <dbReference type="NCBI Taxonomy" id="990268"/>
    <lineage>
        <taxon>Bacteria</taxon>
        <taxon>Pseudomonadati</taxon>
        <taxon>Pseudomonadota</taxon>
        <taxon>Gammaproteobacteria</taxon>
        <taxon>Vibrionales</taxon>
        <taxon>Vibrionaceae</taxon>
        <taxon>Vibrio</taxon>
    </lineage>
</organism>
<dbReference type="OrthoDB" id="5622477at2"/>
<dbReference type="SUPFAM" id="SSF56925">
    <property type="entry name" value="OMPA-like"/>
    <property type="match status" value="1"/>
</dbReference>
<keyword evidence="5" id="KW-1185">Reference proteome</keyword>
<sequence length="174" mass="18666">MKKTLLALALVGASTSAFADAWLYGGVSAGRAEYNGNSDTPMGFHVGTGILPIIGIEGGYWKHGNYDMVDRNNNNASGYAELGSWYAALKPSIDIGPIQLYAKGGLHYYNADYKGSLTGSDSGTDIMYGVGAEYFVTDMLSIGASWQRFNGVKTSFSDDKDLDSFTINATLHIF</sequence>
<reference evidence="4 5" key="1">
    <citation type="submission" date="2014-09" db="EMBL/GenBank/DDBJ databases">
        <title>Vibrio maritimus JCM 19235. (C45) whole genome shotgun sequence.</title>
        <authorList>
            <person name="Sawabe T."/>
            <person name="Meirelles P."/>
            <person name="Nakanishi M."/>
            <person name="Sayaka M."/>
            <person name="Hattori M."/>
            <person name="Ohkuma M."/>
        </authorList>
    </citation>
    <scope>NUCLEOTIDE SEQUENCE [LARGE SCALE GENOMIC DNA]</scope>
    <source>
        <strain evidence="5">JCM19235</strain>
    </source>
</reference>
<proteinExistence type="predicted"/>
<dbReference type="Gene3D" id="2.40.160.20">
    <property type="match status" value="1"/>
</dbReference>
<dbReference type="STRING" id="990268.JCM19235_2632"/>
<feature type="chain" id="PRO_5001862816" description="Outer membrane protein beta-barrel domain-containing protein" evidence="2">
    <location>
        <begin position="20"/>
        <end position="174"/>
    </location>
</feature>
<comment type="caution">
    <text evidence="4">The sequence shown here is derived from an EMBL/GenBank/DDBJ whole genome shotgun (WGS) entry which is preliminary data.</text>
</comment>
<gene>
    <name evidence="4" type="ORF">JCM19235_2632</name>
</gene>
<protein>
    <recommendedName>
        <fullName evidence="3">Outer membrane protein beta-barrel domain-containing protein</fullName>
    </recommendedName>
</protein>
<dbReference type="EMBL" id="BBMR01000003">
    <property type="protein sequence ID" value="GAL19209.1"/>
    <property type="molecule type" value="Genomic_DNA"/>
</dbReference>
<reference evidence="4 5" key="2">
    <citation type="submission" date="2014-09" db="EMBL/GenBank/DDBJ databases">
        <authorList>
            <consortium name="NBRP consortium"/>
            <person name="Sawabe T."/>
            <person name="Meirelles P."/>
            <person name="Nakanishi M."/>
            <person name="Sayaka M."/>
            <person name="Hattori M."/>
            <person name="Ohkuma M."/>
        </authorList>
    </citation>
    <scope>NUCLEOTIDE SEQUENCE [LARGE SCALE GENOMIC DNA]</scope>
    <source>
        <strain evidence="5">JCM19235</strain>
    </source>
</reference>
<dbReference type="Pfam" id="PF13505">
    <property type="entry name" value="OMP_b-brl"/>
    <property type="match status" value="1"/>
</dbReference>
<dbReference type="InterPro" id="IPR011250">
    <property type="entry name" value="OMP/PagP_B-barrel"/>
</dbReference>
<evidence type="ECO:0000259" key="3">
    <source>
        <dbReference type="Pfam" id="PF13505"/>
    </source>
</evidence>
<feature type="domain" description="Outer membrane protein beta-barrel" evidence="3">
    <location>
        <begin position="6"/>
        <end position="170"/>
    </location>
</feature>
<evidence type="ECO:0000256" key="2">
    <source>
        <dbReference type="SAM" id="SignalP"/>
    </source>
</evidence>
<evidence type="ECO:0000313" key="4">
    <source>
        <dbReference type="EMBL" id="GAL19209.1"/>
    </source>
</evidence>
<dbReference type="InterPro" id="IPR027385">
    <property type="entry name" value="Beta-barrel_OMP"/>
</dbReference>